<dbReference type="InterPro" id="IPR002575">
    <property type="entry name" value="Aminoglycoside_PTrfase"/>
</dbReference>
<dbReference type="Pfam" id="PF01636">
    <property type="entry name" value="APH"/>
    <property type="match status" value="2"/>
</dbReference>
<protein>
    <submittedName>
        <fullName evidence="2">Phosphotransferase</fullName>
    </submittedName>
</protein>
<dbReference type="InterPro" id="IPR051678">
    <property type="entry name" value="AGP_Transferase"/>
</dbReference>
<dbReference type="AlphaFoldDB" id="A0ABD5E3Y1"/>
<proteinExistence type="predicted"/>
<dbReference type="SUPFAM" id="SSF56112">
    <property type="entry name" value="Protein kinase-like (PK-like)"/>
    <property type="match status" value="1"/>
</dbReference>
<dbReference type="Proteomes" id="UP001183607">
    <property type="component" value="Unassembled WGS sequence"/>
</dbReference>
<reference evidence="3" key="1">
    <citation type="submission" date="2023-07" db="EMBL/GenBank/DDBJ databases">
        <title>30 novel species of actinomycetes from the DSMZ collection.</title>
        <authorList>
            <person name="Nouioui I."/>
        </authorList>
    </citation>
    <scope>NUCLEOTIDE SEQUENCE [LARGE SCALE GENOMIC DNA]</scope>
    <source>
        <strain evidence="3">DSM 41982</strain>
    </source>
</reference>
<name>A0ABD5E3Y1_9ACTN</name>
<comment type="caution">
    <text evidence="2">The sequence shown here is derived from an EMBL/GenBank/DDBJ whole genome shotgun (WGS) entry which is preliminary data.</text>
</comment>
<feature type="domain" description="Aminoglycoside phosphotransferase" evidence="1">
    <location>
        <begin position="128"/>
        <end position="173"/>
    </location>
</feature>
<accession>A0ABD5E3Y1</accession>
<dbReference type="Gene3D" id="3.90.1200.10">
    <property type="match status" value="1"/>
</dbReference>
<dbReference type="PANTHER" id="PTHR21310:SF40">
    <property type="entry name" value="AMINOGLYCOSIDE PHOSPHOTRANSFERASE DOMAIN-CONTAINING PROTEIN-RELATED"/>
    <property type="match status" value="1"/>
</dbReference>
<dbReference type="RefSeq" id="WP_311676850.1">
    <property type="nucleotide sequence ID" value="NZ_JAVRER010000009.1"/>
</dbReference>
<dbReference type="InterPro" id="IPR011009">
    <property type="entry name" value="Kinase-like_dom_sf"/>
</dbReference>
<evidence type="ECO:0000313" key="2">
    <source>
        <dbReference type="EMBL" id="MDT0415522.1"/>
    </source>
</evidence>
<evidence type="ECO:0000313" key="3">
    <source>
        <dbReference type="Proteomes" id="UP001183607"/>
    </source>
</evidence>
<dbReference type="PANTHER" id="PTHR21310">
    <property type="entry name" value="AMINOGLYCOSIDE PHOSPHOTRANSFERASE-RELATED-RELATED"/>
    <property type="match status" value="1"/>
</dbReference>
<sequence>MTGDKSPGGAADGPTGGSWGELIGSGRSADVYALGAEWVVRRYRSARDTAAEAAVMRRVASYGYPLPALRPGPFAANEMVVRRIEGPTLARALTTGDASAAEGAALLAALLRRLHRVPPPEGAPAGHRLLHLDLHPENVLLSPAGPVVIDWESAAVGPPGLDWASSALILAEASLRLDLAALVELFLPEFLVLAPPELGTYLTAARERRERIPGLTAEERALPGAAFALLPPLWADARARYDAERHP</sequence>
<evidence type="ECO:0000259" key="1">
    <source>
        <dbReference type="Pfam" id="PF01636"/>
    </source>
</evidence>
<feature type="domain" description="Aminoglycoside phosphotransferase" evidence="1">
    <location>
        <begin position="21"/>
        <end position="127"/>
    </location>
</feature>
<organism evidence="2 3">
    <name type="scientific">Streptomyces evansiae</name>
    <dbReference type="NCBI Taxonomy" id="3075535"/>
    <lineage>
        <taxon>Bacteria</taxon>
        <taxon>Bacillati</taxon>
        <taxon>Actinomycetota</taxon>
        <taxon>Actinomycetes</taxon>
        <taxon>Kitasatosporales</taxon>
        <taxon>Streptomycetaceae</taxon>
        <taxon>Streptomyces</taxon>
    </lineage>
</organism>
<dbReference type="EMBL" id="JAVRER010000009">
    <property type="protein sequence ID" value="MDT0415522.1"/>
    <property type="molecule type" value="Genomic_DNA"/>
</dbReference>
<gene>
    <name evidence="2" type="ORF">RM574_08460</name>
</gene>